<keyword evidence="1" id="KW-0732">Signal</keyword>
<evidence type="ECO:0000256" key="1">
    <source>
        <dbReference type="SAM" id="SignalP"/>
    </source>
</evidence>
<evidence type="ECO:0000313" key="2">
    <source>
        <dbReference type="EMBL" id="KAF2773527.1"/>
    </source>
</evidence>
<evidence type="ECO:0000313" key="3">
    <source>
        <dbReference type="Proteomes" id="UP000799436"/>
    </source>
</evidence>
<protein>
    <submittedName>
        <fullName evidence="2">Uncharacterized protein</fullName>
    </submittedName>
</protein>
<organism evidence="2 3">
    <name type="scientific">Teratosphaeria nubilosa</name>
    <dbReference type="NCBI Taxonomy" id="161662"/>
    <lineage>
        <taxon>Eukaryota</taxon>
        <taxon>Fungi</taxon>
        <taxon>Dikarya</taxon>
        <taxon>Ascomycota</taxon>
        <taxon>Pezizomycotina</taxon>
        <taxon>Dothideomycetes</taxon>
        <taxon>Dothideomycetidae</taxon>
        <taxon>Mycosphaerellales</taxon>
        <taxon>Teratosphaeriaceae</taxon>
        <taxon>Teratosphaeria</taxon>
    </lineage>
</organism>
<feature type="chain" id="PRO_5026330980" evidence="1">
    <location>
        <begin position="20"/>
        <end position="76"/>
    </location>
</feature>
<proteinExistence type="predicted"/>
<name>A0A6G1LKU4_9PEZI</name>
<dbReference type="SUPFAM" id="SSF48537">
    <property type="entry name" value="Phospholipase C/P1 nuclease"/>
    <property type="match status" value="1"/>
</dbReference>
<dbReference type="GO" id="GO:0016788">
    <property type="term" value="F:hydrolase activity, acting on ester bonds"/>
    <property type="evidence" value="ECO:0007669"/>
    <property type="project" value="InterPro"/>
</dbReference>
<dbReference type="AlphaFoldDB" id="A0A6G1LKU4"/>
<gene>
    <name evidence="2" type="ORF">EJ03DRAFT_323480</name>
</gene>
<dbReference type="EMBL" id="ML995810">
    <property type="protein sequence ID" value="KAF2773527.1"/>
    <property type="molecule type" value="Genomic_DNA"/>
</dbReference>
<keyword evidence="3" id="KW-1185">Reference proteome</keyword>
<dbReference type="Proteomes" id="UP000799436">
    <property type="component" value="Unassembled WGS sequence"/>
</dbReference>
<accession>A0A6G1LKU4</accession>
<dbReference type="OrthoDB" id="441446at2759"/>
<reference evidence="2" key="1">
    <citation type="journal article" date="2020" name="Stud. Mycol.">
        <title>101 Dothideomycetes genomes: a test case for predicting lifestyles and emergence of pathogens.</title>
        <authorList>
            <person name="Haridas S."/>
            <person name="Albert R."/>
            <person name="Binder M."/>
            <person name="Bloem J."/>
            <person name="Labutti K."/>
            <person name="Salamov A."/>
            <person name="Andreopoulos B."/>
            <person name="Baker S."/>
            <person name="Barry K."/>
            <person name="Bills G."/>
            <person name="Bluhm B."/>
            <person name="Cannon C."/>
            <person name="Castanera R."/>
            <person name="Culley D."/>
            <person name="Daum C."/>
            <person name="Ezra D."/>
            <person name="Gonzalez J."/>
            <person name="Henrissat B."/>
            <person name="Kuo A."/>
            <person name="Liang C."/>
            <person name="Lipzen A."/>
            <person name="Lutzoni F."/>
            <person name="Magnuson J."/>
            <person name="Mondo S."/>
            <person name="Nolan M."/>
            <person name="Ohm R."/>
            <person name="Pangilinan J."/>
            <person name="Park H.-J."/>
            <person name="Ramirez L."/>
            <person name="Alfaro M."/>
            <person name="Sun H."/>
            <person name="Tritt A."/>
            <person name="Yoshinaga Y."/>
            <person name="Zwiers L.-H."/>
            <person name="Turgeon B."/>
            <person name="Goodwin S."/>
            <person name="Spatafora J."/>
            <person name="Crous P."/>
            <person name="Grigoriev I."/>
        </authorList>
    </citation>
    <scope>NUCLEOTIDE SEQUENCE</scope>
    <source>
        <strain evidence="2">CBS 116005</strain>
    </source>
</reference>
<sequence length="76" mass="8495">MSFTAAHFLLEALSGTIHAWGNLGHQTVAYIAQNYVKDSTASWAREPCISIAYSLPSPLIRRFHMTNRLGFSDLLK</sequence>
<dbReference type="InterPro" id="IPR008947">
    <property type="entry name" value="PLipase_C/P1_nuclease_dom_sf"/>
</dbReference>
<feature type="signal peptide" evidence="1">
    <location>
        <begin position="1"/>
        <end position="19"/>
    </location>
</feature>